<evidence type="ECO:0000313" key="1">
    <source>
        <dbReference type="EMBL" id="HGU15827.1"/>
    </source>
</evidence>
<name>A0A7V4JQC3_9BACT</name>
<accession>A0A7V4JQC3</accession>
<dbReference type="EMBL" id="DTEI01000072">
    <property type="protein sequence ID" value="HGU15827.1"/>
    <property type="molecule type" value="Genomic_DNA"/>
</dbReference>
<gene>
    <name evidence="1" type="ORF">ENU91_04150</name>
</gene>
<proteinExistence type="predicted"/>
<sequence>MVYYIRAKSYCRYALDLFKDLPKIKKNPSELQKKAQEIFNLGLKSIWALSYVLPPEKPPEFKELWEKTIESLDSDDIAKLEKIKNIIFSEKPEEEKIIENIRVFLEIIKKVLKPIL</sequence>
<protein>
    <recommendedName>
        <fullName evidence="2">HEPN domain-containing protein</fullName>
    </recommendedName>
</protein>
<dbReference type="AlphaFoldDB" id="A0A7V4JQC3"/>
<reference evidence="1" key="1">
    <citation type="journal article" date="2020" name="mSystems">
        <title>Genome- and Community-Level Interaction Insights into Carbon Utilization and Element Cycling Functions of Hydrothermarchaeota in Hydrothermal Sediment.</title>
        <authorList>
            <person name="Zhou Z."/>
            <person name="Liu Y."/>
            <person name="Xu W."/>
            <person name="Pan J."/>
            <person name="Luo Z.H."/>
            <person name="Li M."/>
        </authorList>
    </citation>
    <scope>NUCLEOTIDE SEQUENCE [LARGE SCALE GENOMIC DNA]</scope>
    <source>
        <strain evidence="1">SpSt-711</strain>
    </source>
</reference>
<organism evidence="1">
    <name type="scientific">Thermodesulfobacterium geofontis</name>
    <dbReference type="NCBI Taxonomy" id="1295609"/>
    <lineage>
        <taxon>Bacteria</taxon>
        <taxon>Pseudomonadati</taxon>
        <taxon>Thermodesulfobacteriota</taxon>
        <taxon>Thermodesulfobacteria</taxon>
        <taxon>Thermodesulfobacteriales</taxon>
        <taxon>Thermodesulfobacteriaceae</taxon>
        <taxon>Thermodesulfobacterium</taxon>
    </lineage>
</organism>
<comment type="caution">
    <text evidence="1">The sequence shown here is derived from an EMBL/GenBank/DDBJ whole genome shotgun (WGS) entry which is preliminary data.</text>
</comment>
<evidence type="ECO:0008006" key="2">
    <source>
        <dbReference type="Google" id="ProtNLM"/>
    </source>
</evidence>